<organism evidence="3 4">
    <name type="scientific">Hyaloscypha bicolor E</name>
    <dbReference type="NCBI Taxonomy" id="1095630"/>
    <lineage>
        <taxon>Eukaryota</taxon>
        <taxon>Fungi</taxon>
        <taxon>Dikarya</taxon>
        <taxon>Ascomycota</taxon>
        <taxon>Pezizomycotina</taxon>
        <taxon>Leotiomycetes</taxon>
        <taxon>Helotiales</taxon>
        <taxon>Hyaloscyphaceae</taxon>
        <taxon>Hyaloscypha</taxon>
        <taxon>Hyaloscypha bicolor</taxon>
    </lineage>
</organism>
<dbReference type="PANTHER" id="PTHR35910:SF6">
    <property type="entry name" value="2EXR DOMAIN-CONTAINING PROTEIN"/>
    <property type="match status" value="1"/>
</dbReference>
<dbReference type="PANTHER" id="PTHR35910">
    <property type="entry name" value="2EXR DOMAIN-CONTAINING PROTEIN"/>
    <property type="match status" value="1"/>
</dbReference>
<reference evidence="3 4" key="1">
    <citation type="submission" date="2016-04" db="EMBL/GenBank/DDBJ databases">
        <title>A degradative enzymes factory behind the ericoid mycorrhizal symbiosis.</title>
        <authorList>
            <consortium name="DOE Joint Genome Institute"/>
            <person name="Martino E."/>
            <person name="Morin E."/>
            <person name="Grelet G."/>
            <person name="Kuo A."/>
            <person name="Kohler A."/>
            <person name="Daghino S."/>
            <person name="Barry K."/>
            <person name="Choi C."/>
            <person name="Cichocki N."/>
            <person name="Clum A."/>
            <person name="Copeland A."/>
            <person name="Hainaut M."/>
            <person name="Haridas S."/>
            <person name="Labutti K."/>
            <person name="Lindquist E."/>
            <person name="Lipzen A."/>
            <person name="Khouja H.-R."/>
            <person name="Murat C."/>
            <person name="Ohm R."/>
            <person name="Olson A."/>
            <person name="Spatafora J."/>
            <person name="Veneault-Fourrey C."/>
            <person name="Henrissat B."/>
            <person name="Grigoriev I."/>
            <person name="Martin F."/>
            <person name="Perotto S."/>
        </authorList>
    </citation>
    <scope>NUCLEOTIDE SEQUENCE [LARGE SCALE GENOMIC DNA]</scope>
    <source>
        <strain evidence="3 4">E</strain>
    </source>
</reference>
<dbReference type="GeneID" id="36580911"/>
<gene>
    <name evidence="3" type="ORF">K444DRAFT_439582</name>
</gene>
<dbReference type="AlphaFoldDB" id="A0A2J6T5I4"/>
<dbReference type="Proteomes" id="UP000235371">
    <property type="component" value="Unassembled WGS sequence"/>
</dbReference>
<sequence length="302" mass="34225">MAEGASGISAFEDTSEDSDSSETSAPSTQVSEQLEHPGPEDVAPPPCNGTLEGDFSLLEVGPEQLSTFFLFPSLPMELRAKIWEASLPGPQLVETRFLNMPCHLPTPKLPTPLLHVTQESRETALKSYRPLYPLSSPLPLIYIDPSVDILFINEHIQRLDEVLSEMDPDVLRSLHHIALESMMMFVFSTIVSRFFPCLLRLSSLERITITLPPTEPEQEGGYAVLFDLLKIPMAEWPDSVQRRDDHLFTRRGLEHCRDRGTLDDPRWLRTGFKNITQAVEERFRANPGRRLPQVDLKGVRRR</sequence>
<evidence type="ECO:0000313" key="4">
    <source>
        <dbReference type="Proteomes" id="UP000235371"/>
    </source>
</evidence>
<dbReference type="RefSeq" id="XP_024735107.1">
    <property type="nucleotide sequence ID" value="XM_024872831.1"/>
</dbReference>
<dbReference type="OrthoDB" id="3513892at2759"/>
<evidence type="ECO:0000256" key="1">
    <source>
        <dbReference type="SAM" id="MobiDB-lite"/>
    </source>
</evidence>
<protein>
    <recommendedName>
        <fullName evidence="2">2EXR domain-containing protein</fullName>
    </recommendedName>
</protein>
<feature type="region of interest" description="Disordered" evidence="1">
    <location>
        <begin position="1"/>
        <end position="50"/>
    </location>
</feature>
<dbReference type="Pfam" id="PF20150">
    <property type="entry name" value="2EXR"/>
    <property type="match status" value="1"/>
</dbReference>
<evidence type="ECO:0000259" key="2">
    <source>
        <dbReference type="Pfam" id="PF20150"/>
    </source>
</evidence>
<proteinExistence type="predicted"/>
<name>A0A2J6T5I4_9HELO</name>
<keyword evidence="4" id="KW-1185">Reference proteome</keyword>
<accession>A0A2J6T5I4</accession>
<dbReference type="InterPro" id="IPR045518">
    <property type="entry name" value="2EXR"/>
</dbReference>
<feature type="domain" description="2EXR" evidence="2">
    <location>
        <begin position="68"/>
        <end position="150"/>
    </location>
</feature>
<dbReference type="InParanoid" id="A0A2J6T5I4"/>
<dbReference type="EMBL" id="KZ613828">
    <property type="protein sequence ID" value="PMD58203.1"/>
    <property type="molecule type" value="Genomic_DNA"/>
</dbReference>
<evidence type="ECO:0000313" key="3">
    <source>
        <dbReference type="EMBL" id="PMD58203.1"/>
    </source>
</evidence>